<organism evidence="2 3">
    <name type="scientific">Cordyceps militaris</name>
    <name type="common">Caterpillar fungus</name>
    <name type="synonym">Clavaria militaris</name>
    <dbReference type="NCBI Taxonomy" id="73501"/>
    <lineage>
        <taxon>Eukaryota</taxon>
        <taxon>Fungi</taxon>
        <taxon>Dikarya</taxon>
        <taxon>Ascomycota</taxon>
        <taxon>Pezizomycotina</taxon>
        <taxon>Sordariomycetes</taxon>
        <taxon>Hypocreomycetidae</taxon>
        <taxon>Hypocreales</taxon>
        <taxon>Cordycipitaceae</taxon>
        <taxon>Cordyceps</taxon>
    </lineage>
</organism>
<evidence type="ECO:0000256" key="1">
    <source>
        <dbReference type="SAM" id="Phobius"/>
    </source>
</evidence>
<keyword evidence="1" id="KW-0812">Transmembrane</keyword>
<gene>
    <name evidence="2" type="ORF">A9K55_003976</name>
</gene>
<name>A0A2H4SMT6_CORMI</name>
<dbReference type="AlphaFoldDB" id="A0A2H4SMT6"/>
<dbReference type="Proteomes" id="UP000323067">
    <property type="component" value="Chromosome v"/>
</dbReference>
<dbReference type="OrthoDB" id="4864900at2759"/>
<feature type="transmembrane region" description="Helical" evidence="1">
    <location>
        <begin position="87"/>
        <end position="103"/>
    </location>
</feature>
<reference evidence="2 3" key="1">
    <citation type="journal article" date="2017" name="BMC Genomics">
        <title>Chromosome level assembly and secondary metabolite potential of the parasitic fungus Cordyceps militaris.</title>
        <authorList>
            <person name="Kramer G.J."/>
            <person name="Nodwell J.R."/>
        </authorList>
    </citation>
    <scope>NUCLEOTIDE SEQUENCE [LARGE SCALE GENOMIC DNA]</scope>
    <source>
        <strain evidence="2 3">ATCC 34164</strain>
    </source>
</reference>
<evidence type="ECO:0000313" key="3">
    <source>
        <dbReference type="Proteomes" id="UP000323067"/>
    </source>
</evidence>
<accession>A0A2H4SMT6</accession>
<dbReference type="EMBL" id="CP023325">
    <property type="protein sequence ID" value="ATY64420.1"/>
    <property type="molecule type" value="Genomic_DNA"/>
</dbReference>
<dbReference type="VEuPathDB" id="FungiDB:A9K55_003976"/>
<proteinExistence type="predicted"/>
<feature type="transmembrane region" description="Helical" evidence="1">
    <location>
        <begin position="54"/>
        <end position="75"/>
    </location>
</feature>
<keyword evidence="1" id="KW-1133">Transmembrane helix</keyword>
<protein>
    <submittedName>
        <fullName evidence="2">Uncharacterized protein</fullName>
    </submittedName>
</protein>
<keyword evidence="1" id="KW-0472">Membrane</keyword>
<sequence>MDMNIEDCIRTAFSVITVLMRPFARLESFCLHLLDIDASTTFRMLPVQDAHVEFPAILPNGLAFIWILLIPNLVCRRVRWLLMLPRVWLFTAFFNFTMVSILQDPDQIPFLVVKLVFSSWIL</sequence>
<evidence type="ECO:0000313" key="2">
    <source>
        <dbReference type="EMBL" id="ATY64420.1"/>
    </source>
</evidence>